<evidence type="ECO:0000259" key="12">
    <source>
        <dbReference type="PROSITE" id="PS50011"/>
    </source>
</evidence>
<reference evidence="13 14" key="1">
    <citation type="submission" date="2024-04" db="EMBL/GenBank/DDBJ databases">
        <authorList>
            <consortium name="Genoscope - CEA"/>
            <person name="William W."/>
        </authorList>
    </citation>
    <scope>NUCLEOTIDE SEQUENCE [LARGE SCALE GENOMIC DNA]</scope>
</reference>
<feature type="transmembrane region" description="Helical" evidence="11">
    <location>
        <begin position="99"/>
        <end position="124"/>
    </location>
</feature>
<feature type="binding site" evidence="10">
    <location>
        <position position="199"/>
    </location>
    <ligand>
        <name>ATP</name>
        <dbReference type="ChEBI" id="CHEBI:30616"/>
    </ligand>
</feature>
<dbReference type="PANTHER" id="PTHR24416">
    <property type="entry name" value="TYROSINE-PROTEIN KINASE RECEPTOR"/>
    <property type="match status" value="1"/>
</dbReference>
<comment type="catalytic activity">
    <reaction evidence="9">
        <text>L-tyrosyl-[protein] + ATP = O-phospho-L-tyrosyl-[protein] + ADP + H(+)</text>
        <dbReference type="Rhea" id="RHEA:10596"/>
        <dbReference type="Rhea" id="RHEA-COMP:10136"/>
        <dbReference type="Rhea" id="RHEA-COMP:20101"/>
        <dbReference type="ChEBI" id="CHEBI:15378"/>
        <dbReference type="ChEBI" id="CHEBI:30616"/>
        <dbReference type="ChEBI" id="CHEBI:46858"/>
        <dbReference type="ChEBI" id="CHEBI:61978"/>
        <dbReference type="ChEBI" id="CHEBI:456216"/>
        <dbReference type="EC" id="2.7.10.1"/>
    </reaction>
</comment>
<gene>
    <name evidence="13" type="ORF">GSLYS_00003013001</name>
</gene>
<evidence type="ECO:0000256" key="7">
    <source>
        <dbReference type="ARBA" id="ARBA00023136"/>
    </source>
</evidence>
<evidence type="ECO:0000256" key="3">
    <source>
        <dbReference type="ARBA" id="ARBA00022679"/>
    </source>
</evidence>
<keyword evidence="14" id="KW-1185">Reference proteome</keyword>
<evidence type="ECO:0000256" key="2">
    <source>
        <dbReference type="ARBA" id="ARBA00004308"/>
    </source>
</evidence>
<evidence type="ECO:0000256" key="1">
    <source>
        <dbReference type="ARBA" id="ARBA00004167"/>
    </source>
</evidence>
<comment type="subcellular location">
    <subcellularLocation>
        <location evidence="2">Endomembrane system</location>
    </subcellularLocation>
    <subcellularLocation>
        <location evidence="1">Membrane</location>
        <topology evidence="1">Single-pass membrane protein</topology>
    </subcellularLocation>
</comment>
<evidence type="ECO:0000256" key="5">
    <source>
        <dbReference type="ARBA" id="ARBA00022777"/>
    </source>
</evidence>
<keyword evidence="8" id="KW-0829">Tyrosine-protein kinase</keyword>
<dbReference type="InterPro" id="IPR011009">
    <property type="entry name" value="Kinase-like_dom_sf"/>
</dbReference>
<evidence type="ECO:0000256" key="10">
    <source>
        <dbReference type="PROSITE-ProRule" id="PRU10141"/>
    </source>
</evidence>
<dbReference type="CDD" id="cd00192">
    <property type="entry name" value="PTKc"/>
    <property type="match status" value="1"/>
</dbReference>
<proteinExistence type="predicted"/>
<evidence type="ECO:0000313" key="13">
    <source>
        <dbReference type="EMBL" id="CAL1528843.1"/>
    </source>
</evidence>
<dbReference type="Pfam" id="PF07714">
    <property type="entry name" value="PK_Tyr_Ser-Thr"/>
    <property type="match status" value="1"/>
</dbReference>
<organism evidence="13 14">
    <name type="scientific">Lymnaea stagnalis</name>
    <name type="common">Great pond snail</name>
    <name type="synonym">Helix stagnalis</name>
    <dbReference type="NCBI Taxonomy" id="6523"/>
    <lineage>
        <taxon>Eukaryota</taxon>
        <taxon>Metazoa</taxon>
        <taxon>Spiralia</taxon>
        <taxon>Lophotrochozoa</taxon>
        <taxon>Mollusca</taxon>
        <taxon>Gastropoda</taxon>
        <taxon>Heterobranchia</taxon>
        <taxon>Euthyneura</taxon>
        <taxon>Panpulmonata</taxon>
        <taxon>Hygrophila</taxon>
        <taxon>Lymnaeoidea</taxon>
        <taxon>Lymnaeidae</taxon>
        <taxon>Lymnaea</taxon>
    </lineage>
</organism>
<dbReference type="GO" id="GO:0050793">
    <property type="term" value="P:regulation of developmental process"/>
    <property type="evidence" value="ECO:0007669"/>
    <property type="project" value="UniProtKB-ARBA"/>
</dbReference>
<dbReference type="InterPro" id="IPR050122">
    <property type="entry name" value="RTK"/>
</dbReference>
<keyword evidence="11" id="KW-1133">Transmembrane helix</keyword>
<protein>
    <recommendedName>
        <fullName evidence="12">Protein kinase domain-containing protein</fullName>
    </recommendedName>
</protein>
<sequence>WTYFNVSLGLVSCPIIKISKHALLCNATVLIEHFKELMNISLNNSVRETIDSARFNPFNNSHSIKYQVKVQIGNYQQDLGHVWVSLAAPGIIAKAKFSLFLLATMSAWVFLAVCALLVMTSALVQLKRGAPAKTQGSQGEMGQMMTALFGKDQNDDMDQLNIPFERLTIGKHIGLGTFGCVYDGILDLGSGFSRKIAVKTLRDPMTTDVDQNRFLKEALIMKDFRHPNVLEIIGLTEENPGVYHVILPLMENGDLLSHIRDFMVTLSVQDVVNFGCGIASGMSYLSSLKFVHRDLAARNCMLDEDHCIKIADFGLCRDIYVKGYYKTDNNVVMPLRWMALESIETGLYSTKSDVWSFGVVLWEMLTRGMTPYPCVDDMDIVRFLQDSRLAAPYFCPDSL</sequence>
<dbReference type="PROSITE" id="PS50011">
    <property type="entry name" value="PROTEIN_KINASE_DOM"/>
    <property type="match status" value="1"/>
</dbReference>
<dbReference type="Gene3D" id="1.10.510.10">
    <property type="entry name" value="Transferase(Phosphotransferase) domain 1"/>
    <property type="match status" value="1"/>
</dbReference>
<dbReference type="GO" id="GO:0005886">
    <property type="term" value="C:plasma membrane"/>
    <property type="evidence" value="ECO:0007669"/>
    <property type="project" value="TreeGrafter"/>
</dbReference>
<evidence type="ECO:0000256" key="11">
    <source>
        <dbReference type="SAM" id="Phobius"/>
    </source>
</evidence>
<dbReference type="AlphaFoldDB" id="A0AAV2H5L6"/>
<dbReference type="PROSITE" id="PS00107">
    <property type="entry name" value="PROTEIN_KINASE_ATP"/>
    <property type="match status" value="1"/>
</dbReference>
<feature type="non-terminal residue" evidence="13">
    <location>
        <position position="1"/>
    </location>
</feature>
<keyword evidence="11" id="KW-0812">Transmembrane</keyword>
<dbReference type="PRINTS" id="PR00109">
    <property type="entry name" value="TYRKINASE"/>
</dbReference>
<dbReference type="InterPro" id="IPR020635">
    <property type="entry name" value="Tyr_kinase_cat_dom"/>
</dbReference>
<dbReference type="GO" id="GO:0030182">
    <property type="term" value="P:neuron differentiation"/>
    <property type="evidence" value="ECO:0007669"/>
    <property type="project" value="UniProtKB-ARBA"/>
</dbReference>
<keyword evidence="3" id="KW-0808">Transferase</keyword>
<accession>A0AAV2H5L6</accession>
<evidence type="ECO:0000313" key="14">
    <source>
        <dbReference type="Proteomes" id="UP001497497"/>
    </source>
</evidence>
<dbReference type="SUPFAM" id="SSF56112">
    <property type="entry name" value="Protein kinase-like (PK-like)"/>
    <property type="match status" value="1"/>
</dbReference>
<keyword evidence="5" id="KW-0418">Kinase</keyword>
<evidence type="ECO:0000256" key="9">
    <source>
        <dbReference type="ARBA" id="ARBA00051243"/>
    </source>
</evidence>
<evidence type="ECO:0000256" key="6">
    <source>
        <dbReference type="ARBA" id="ARBA00022840"/>
    </source>
</evidence>
<dbReference type="InterPro" id="IPR001245">
    <property type="entry name" value="Ser-Thr/Tyr_kinase_cat_dom"/>
</dbReference>
<comment type="caution">
    <text evidence="13">The sequence shown here is derived from an EMBL/GenBank/DDBJ whole genome shotgun (WGS) entry which is preliminary data.</text>
</comment>
<dbReference type="GO" id="GO:0048468">
    <property type="term" value="P:cell development"/>
    <property type="evidence" value="ECO:0007669"/>
    <property type="project" value="UniProtKB-ARBA"/>
</dbReference>
<dbReference type="GO" id="GO:0012505">
    <property type="term" value="C:endomembrane system"/>
    <property type="evidence" value="ECO:0007669"/>
    <property type="project" value="UniProtKB-SubCell"/>
</dbReference>
<dbReference type="SMART" id="SM00219">
    <property type="entry name" value="TyrKc"/>
    <property type="match status" value="1"/>
</dbReference>
<dbReference type="InterPro" id="IPR017441">
    <property type="entry name" value="Protein_kinase_ATP_BS"/>
</dbReference>
<dbReference type="GO" id="GO:0005524">
    <property type="term" value="F:ATP binding"/>
    <property type="evidence" value="ECO:0007669"/>
    <property type="project" value="UniProtKB-UniRule"/>
</dbReference>
<dbReference type="FunFam" id="1.10.510.10:FF:001512">
    <property type="entry name" value="Receptor tyrosine-protein kinase erbB-2"/>
    <property type="match status" value="1"/>
</dbReference>
<evidence type="ECO:0000256" key="4">
    <source>
        <dbReference type="ARBA" id="ARBA00022741"/>
    </source>
</evidence>
<dbReference type="InterPro" id="IPR000719">
    <property type="entry name" value="Prot_kinase_dom"/>
</dbReference>
<keyword evidence="4 10" id="KW-0547">Nucleotide-binding</keyword>
<dbReference type="InterPro" id="IPR008266">
    <property type="entry name" value="Tyr_kinase_AS"/>
</dbReference>
<dbReference type="GO" id="GO:0043235">
    <property type="term" value="C:receptor complex"/>
    <property type="evidence" value="ECO:0007669"/>
    <property type="project" value="TreeGrafter"/>
</dbReference>
<dbReference type="PROSITE" id="PS00109">
    <property type="entry name" value="PROTEIN_KINASE_TYR"/>
    <property type="match status" value="1"/>
</dbReference>
<dbReference type="Proteomes" id="UP001497497">
    <property type="component" value="Unassembled WGS sequence"/>
</dbReference>
<keyword evidence="6 10" id="KW-0067">ATP-binding</keyword>
<dbReference type="GO" id="GO:0007169">
    <property type="term" value="P:cell surface receptor protein tyrosine kinase signaling pathway"/>
    <property type="evidence" value="ECO:0007669"/>
    <property type="project" value="TreeGrafter"/>
</dbReference>
<feature type="domain" description="Protein kinase" evidence="12">
    <location>
        <begin position="167"/>
        <end position="399"/>
    </location>
</feature>
<dbReference type="GO" id="GO:0016477">
    <property type="term" value="P:cell migration"/>
    <property type="evidence" value="ECO:0007669"/>
    <property type="project" value="TreeGrafter"/>
</dbReference>
<dbReference type="Gene3D" id="3.30.200.20">
    <property type="entry name" value="Phosphorylase Kinase, domain 1"/>
    <property type="match status" value="1"/>
</dbReference>
<evidence type="ECO:0000256" key="8">
    <source>
        <dbReference type="ARBA" id="ARBA00023137"/>
    </source>
</evidence>
<dbReference type="GO" id="GO:0004714">
    <property type="term" value="F:transmembrane receptor protein tyrosine kinase activity"/>
    <property type="evidence" value="ECO:0007669"/>
    <property type="project" value="UniProtKB-EC"/>
</dbReference>
<dbReference type="PANTHER" id="PTHR24416:SF564">
    <property type="entry name" value="MACROPHAGE-STIMULATING PROTEIN RECEPTOR"/>
    <property type="match status" value="1"/>
</dbReference>
<name>A0AAV2H5L6_LYMST</name>
<dbReference type="EMBL" id="CAXITT010000039">
    <property type="protein sequence ID" value="CAL1528843.1"/>
    <property type="molecule type" value="Genomic_DNA"/>
</dbReference>
<keyword evidence="7 11" id="KW-0472">Membrane</keyword>